<gene>
    <name evidence="3" type="ORF">OG517_05925</name>
</gene>
<feature type="transmembrane region" description="Helical" evidence="1">
    <location>
        <begin position="12"/>
        <end position="33"/>
    </location>
</feature>
<feature type="transmembrane region" description="Helical" evidence="1">
    <location>
        <begin position="190"/>
        <end position="211"/>
    </location>
</feature>
<evidence type="ECO:0000313" key="4">
    <source>
        <dbReference type="Proteomes" id="UP001432039"/>
    </source>
</evidence>
<feature type="transmembrane region" description="Helical" evidence="1">
    <location>
        <begin position="94"/>
        <end position="112"/>
    </location>
</feature>
<evidence type="ECO:0000259" key="2">
    <source>
        <dbReference type="Pfam" id="PF07853"/>
    </source>
</evidence>
<keyword evidence="1" id="KW-0472">Membrane</keyword>
<feature type="transmembrane region" description="Helical" evidence="1">
    <location>
        <begin position="58"/>
        <end position="82"/>
    </location>
</feature>
<keyword evidence="1" id="KW-1133">Transmembrane helix</keyword>
<dbReference type="RefSeq" id="WP_328960524.1">
    <property type="nucleotide sequence ID" value="NZ_CP108090.1"/>
</dbReference>
<accession>A0ABZ1T547</accession>
<dbReference type="Proteomes" id="UP001432039">
    <property type="component" value="Chromosome"/>
</dbReference>
<feature type="transmembrane region" description="Helical" evidence="1">
    <location>
        <begin position="217"/>
        <end position="234"/>
    </location>
</feature>
<keyword evidence="4" id="KW-1185">Reference proteome</keyword>
<protein>
    <submittedName>
        <fullName evidence="3">DUF1648 domain-containing protein</fullName>
    </submittedName>
</protein>
<sequence>MNDGTERRGGEQWGVAIWAVAVLAALVALPWAAGDRLPERLATHWGAGSGGPDGSMPLWAAALFPGLIWLVLVLLTVVLARWREGATSSPAMRGWPVSTLLSSGVLLVGAQASIVRANLDHTDWRQADSVGLWTVLTFGVATVAGLAGWAVARRGPAAAPHAVAGGPSMDVPVGERFVWLSRTTNPWLRWIGALSGLVALAAVLVAVSGLIEVEWTVVAPFATVSVAALSCASVQARVTEKGLDVAFGPLGWPVRRWPAEDIESARAENRTPAQVGGWGYRLSGMGTTVMLRGGECLVIHPRRGSEFAVSVDDAERGAALLNALGGQRTH</sequence>
<dbReference type="InterPro" id="IPR012867">
    <property type="entry name" value="DUF1648"/>
</dbReference>
<feature type="transmembrane region" description="Helical" evidence="1">
    <location>
        <begin position="132"/>
        <end position="152"/>
    </location>
</feature>
<dbReference type="Pfam" id="PF07853">
    <property type="entry name" value="DUF1648"/>
    <property type="match status" value="1"/>
</dbReference>
<evidence type="ECO:0000313" key="3">
    <source>
        <dbReference type="EMBL" id="WUQ10999.1"/>
    </source>
</evidence>
<proteinExistence type="predicted"/>
<organism evidence="3 4">
    <name type="scientific">Streptomyces virginiae</name>
    <name type="common">Streptomyces cinnamonensis</name>
    <dbReference type="NCBI Taxonomy" id="1961"/>
    <lineage>
        <taxon>Bacteria</taxon>
        <taxon>Bacillati</taxon>
        <taxon>Actinomycetota</taxon>
        <taxon>Actinomycetes</taxon>
        <taxon>Kitasatosporales</taxon>
        <taxon>Streptomycetaceae</taxon>
        <taxon>Streptomyces</taxon>
    </lineage>
</organism>
<evidence type="ECO:0000256" key="1">
    <source>
        <dbReference type="SAM" id="Phobius"/>
    </source>
</evidence>
<name>A0ABZ1T547_STRVG</name>
<dbReference type="EMBL" id="CP108090">
    <property type="protein sequence ID" value="WUQ10999.1"/>
    <property type="molecule type" value="Genomic_DNA"/>
</dbReference>
<reference evidence="3" key="1">
    <citation type="submission" date="2022-10" db="EMBL/GenBank/DDBJ databases">
        <title>The complete genomes of actinobacterial strains from the NBC collection.</title>
        <authorList>
            <person name="Joergensen T.S."/>
            <person name="Alvarez Arevalo M."/>
            <person name="Sterndorff E.B."/>
            <person name="Faurdal D."/>
            <person name="Vuksanovic O."/>
            <person name="Mourched A.-S."/>
            <person name="Charusanti P."/>
            <person name="Shaw S."/>
            <person name="Blin K."/>
            <person name="Weber T."/>
        </authorList>
    </citation>
    <scope>NUCLEOTIDE SEQUENCE</scope>
    <source>
        <strain evidence="3">NBC_00248</strain>
    </source>
</reference>
<keyword evidence="1" id="KW-0812">Transmembrane</keyword>
<feature type="domain" description="DUF1648" evidence="2">
    <location>
        <begin position="23"/>
        <end position="68"/>
    </location>
</feature>